<evidence type="ECO:0008006" key="3">
    <source>
        <dbReference type="Google" id="ProtNLM"/>
    </source>
</evidence>
<dbReference type="PANTHER" id="PTHR41913">
    <property type="entry name" value="DUF1684 DOMAIN-CONTAINING PROTEIN"/>
    <property type="match status" value="1"/>
</dbReference>
<proteinExistence type="predicted"/>
<accession>A0A327X4J4</accession>
<protein>
    <recommendedName>
        <fullName evidence="3">DUF1684 domain-containing protein</fullName>
    </recommendedName>
</protein>
<dbReference type="Pfam" id="PF07920">
    <property type="entry name" value="DUF1684"/>
    <property type="match status" value="1"/>
</dbReference>
<dbReference type="InterPro" id="IPR012467">
    <property type="entry name" value="DUF1684"/>
</dbReference>
<dbReference type="PANTHER" id="PTHR41913:SF1">
    <property type="entry name" value="DUF1684 DOMAIN-CONTAINING PROTEIN"/>
    <property type="match status" value="1"/>
</dbReference>
<keyword evidence="2" id="KW-1185">Reference proteome</keyword>
<dbReference type="Proteomes" id="UP000248790">
    <property type="component" value="Unassembled WGS sequence"/>
</dbReference>
<name>A0A327X4J4_LARAB</name>
<organism evidence="1 2">
    <name type="scientific">Larkinella arboricola</name>
    <dbReference type="NCBI Taxonomy" id="643671"/>
    <lineage>
        <taxon>Bacteria</taxon>
        <taxon>Pseudomonadati</taxon>
        <taxon>Bacteroidota</taxon>
        <taxon>Cytophagia</taxon>
        <taxon>Cytophagales</taxon>
        <taxon>Spirosomataceae</taxon>
        <taxon>Larkinella</taxon>
    </lineage>
</organism>
<comment type="caution">
    <text evidence="1">The sequence shown here is derived from an EMBL/GenBank/DDBJ whole genome shotgun (WGS) entry which is preliminary data.</text>
</comment>
<reference evidence="1 2" key="1">
    <citation type="submission" date="2018-06" db="EMBL/GenBank/DDBJ databases">
        <title>Genomic Encyclopedia of Archaeal and Bacterial Type Strains, Phase II (KMG-II): from individual species to whole genera.</title>
        <authorList>
            <person name="Goeker M."/>
        </authorList>
    </citation>
    <scope>NUCLEOTIDE SEQUENCE [LARGE SCALE GENOMIC DNA]</scope>
    <source>
        <strain evidence="1 2">DSM 21851</strain>
    </source>
</reference>
<dbReference type="AlphaFoldDB" id="A0A327X4J4"/>
<evidence type="ECO:0000313" key="1">
    <source>
        <dbReference type="EMBL" id="RAJ97838.1"/>
    </source>
</evidence>
<evidence type="ECO:0000313" key="2">
    <source>
        <dbReference type="Proteomes" id="UP000248790"/>
    </source>
</evidence>
<gene>
    <name evidence="1" type="ORF">LX87_02743</name>
</gene>
<sequence length="230" mass="26440">MILATIYQGLNWYLISKHHGLVRLMNQKNKQRIAGMLLTLLMSHSGFSQIPYAHQIAAHREEYKADFLKSSTSPLKKDDLQNLRFFEPDSTYRIEATVQRTPQAEPFELPTYDGKKKTYVKYAVLTFRLKGKPYELTLYRSLQLAQLPQYRDYLFLPFKDATNGQSTYGGGRYMDLRVGTIKDGKVLLDFNKAYNPYCAYSDGYACPIPPKENHLTVSIEAGEKQFAGKK</sequence>
<dbReference type="EMBL" id="QLMC01000003">
    <property type="protein sequence ID" value="RAJ97838.1"/>
    <property type="molecule type" value="Genomic_DNA"/>
</dbReference>